<evidence type="ECO:0000259" key="13">
    <source>
        <dbReference type="PROSITE" id="PS50112"/>
    </source>
</evidence>
<dbReference type="RefSeq" id="WP_214174786.1">
    <property type="nucleotide sequence ID" value="NZ_JAHCVK010000002.1"/>
</dbReference>
<dbReference type="SUPFAM" id="SSF158472">
    <property type="entry name" value="HAMP domain-like"/>
    <property type="match status" value="1"/>
</dbReference>
<dbReference type="InterPro" id="IPR011006">
    <property type="entry name" value="CheY-like_superfamily"/>
</dbReference>
<evidence type="ECO:0000313" key="17">
    <source>
        <dbReference type="Proteomes" id="UP000756860"/>
    </source>
</evidence>
<dbReference type="SUPFAM" id="SSF55785">
    <property type="entry name" value="PYP-like sensor domain (PAS domain)"/>
    <property type="match status" value="1"/>
</dbReference>
<sequence length="942" mass="104188">MSIKPVSIRSKFLLGVISLLSLLGVIFIVLIQTTVHDRLVKELQLRGVSIARHFAEVATNPFLTESTILVEMLAEDYLASENDLTYIFAVNQKNEVVAQTFGKTFPTDLLTVNRISADKPYSIVPLNTEKGLVYDIAVPVMKGELGIVHCGMSADSIKKSIDNITGWTTRIIVGAIILVSLIAVFFARALTRSLQALAVGAETVGRGNLSHRIHINERDEVGQLAEAFNLMAENLQRTTVSKEYMDRLLNTMHDALVVLSPDHTIQTVNRAFCELLGYSDSELIGKPAEVFLFRNQEFLNREQATMLAQDGFIEGIEQAYCRKDGREIPVLASLAKMLDETGTLQGIICAAQDISSLKQTERELQLKSEELEELNQSLEETVQLRTRQLARSNEGLKKEIVERKRAEQELLHAKDLAEVANRAKSNFLANMSHEIRTPLNAVIGMADMLRESDMTPEQQEYLGILHRSGLTLLELIRDLLDLTKIEAGRMELETIPFDLEEVIDRTNEMLAVRAHEKGLELICRIDPDTPLLLQGDPNRLRQVLTNLIGNAIKFTASGEIRLEVKTSAVEQGHAEILFAVSDTGIGIPPDKIDTIFDKFSQADSSITRQYGGSGLGLAISKLLLEQMGGKIWVESQVGRGSTFFGSVRLEVQPAALPDSEFSTSHLAGIKALIVDDNASARAVTRELLACWGAEADTAADSDGALAALHTAREAGEPYRLLLMDSRLAASDGIKVMEQLLLQDPTLLTRTIMMLSADHPSSDIRRLYELGITAHLLKPLKRRELRQTIAKILHLPQAGHRPAMRKETHATPTPSQDMVRILLAEDAEDNRQIFRLFLKSTRFELDEAENGAVAVEKFKTGSYAMVLMDMQMPIMDGLSATKAIRQLEKERDLTPTPIIALTAFTSTEDIQNCLAAGCDLHISKPVRKDKLIETIVNTAGGTI</sequence>
<dbReference type="EC" id="2.7.13.3" evidence="3"/>
<dbReference type="PROSITE" id="PS50885">
    <property type="entry name" value="HAMP"/>
    <property type="match status" value="1"/>
</dbReference>
<feature type="domain" description="HAMP" evidence="15">
    <location>
        <begin position="188"/>
        <end position="240"/>
    </location>
</feature>
<dbReference type="SMART" id="SM00091">
    <property type="entry name" value="PAS"/>
    <property type="match status" value="1"/>
</dbReference>
<feature type="domain" description="PAC" evidence="14">
    <location>
        <begin position="314"/>
        <end position="366"/>
    </location>
</feature>
<dbReference type="InterPro" id="IPR001610">
    <property type="entry name" value="PAC"/>
</dbReference>
<evidence type="ECO:0000259" key="12">
    <source>
        <dbReference type="PROSITE" id="PS50110"/>
    </source>
</evidence>
<comment type="caution">
    <text evidence="16">The sequence shown here is derived from an EMBL/GenBank/DDBJ whole genome shotgun (WGS) entry which is preliminary data.</text>
</comment>
<comment type="catalytic activity">
    <reaction evidence="1">
        <text>ATP + protein L-histidine = ADP + protein N-phospho-L-histidine.</text>
        <dbReference type="EC" id="2.7.13.3"/>
    </reaction>
</comment>
<dbReference type="InterPro" id="IPR000700">
    <property type="entry name" value="PAS-assoc_C"/>
</dbReference>
<evidence type="ECO:0000256" key="1">
    <source>
        <dbReference type="ARBA" id="ARBA00000085"/>
    </source>
</evidence>
<evidence type="ECO:0000256" key="8">
    <source>
        <dbReference type="PROSITE-ProRule" id="PRU00169"/>
    </source>
</evidence>
<evidence type="ECO:0000256" key="5">
    <source>
        <dbReference type="ARBA" id="ARBA00022679"/>
    </source>
</evidence>
<dbReference type="InterPro" id="IPR005467">
    <property type="entry name" value="His_kinase_dom"/>
</dbReference>
<evidence type="ECO:0000256" key="9">
    <source>
        <dbReference type="SAM" id="Coils"/>
    </source>
</evidence>
<dbReference type="Pfam" id="PF00072">
    <property type="entry name" value="Response_reg"/>
    <property type="match status" value="2"/>
</dbReference>
<dbReference type="PROSITE" id="PS50112">
    <property type="entry name" value="PAS"/>
    <property type="match status" value="1"/>
</dbReference>
<dbReference type="PRINTS" id="PR00344">
    <property type="entry name" value="BCTRLSENSOR"/>
</dbReference>
<dbReference type="SUPFAM" id="SSF47384">
    <property type="entry name" value="Homodimeric domain of signal transducing histidine kinase"/>
    <property type="match status" value="1"/>
</dbReference>
<dbReference type="NCBIfam" id="TIGR00229">
    <property type="entry name" value="sensory_box"/>
    <property type="match status" value="1"/>
</dbReference>
<dbReference type="Proteomes" id="UP000756860">
    <property type="component" value="Unassembled WGS sequence"/>
</dbReference>
<keyword evidence="6" id="KW-0418">Kinase</keyword>
<evidence type="ECO:0000259" key="15">
    <source>
        <dbReference type="PROSITE" id="PS50885"/>
    </source>
</evidence>
<dbReference type="PANTHER" id="PTHR45339">
    <property type="entry name" value="HYBRID SIGNAL TRANSDUCTION HISTIDINE KINASE J"/>
    <property type="match status" value="1"/>
</dbReference>
<evidence type="ECO:0000256" key="7">
    <source>
        <dbReference type="ARBA" id="ARBA00023012"/>
    </source>
</evidence>
<keyword evidence="10" id="KW-1133">Transmembrane helix</keyword>
<dbReference type="PROSITE" id="PS50109">
    <property type="entry name" value="HIS_KIN"/>
    <property type="match status" value="1"/>
</dbReference>
<feature type="modified residue" description="4-aspartylphosphate" evidence="8">
    <location>
        <position position="868"/>
    </location>
</feature>
<dbReference type="Pfam" id="PF00672">
    <property type="entry name" value="HAMP"/>
    <property type="match status" value="1"/>
</dbReference>
<dbReference type="CDD" id="cd17546">
    <property type="entry name" value="REC_hyHK_CKI1_RcsC-like"/>
    <property type="match status" value="1"/>
</dbReference>
<name>A0ABS5SBP1_9BACT</name>
<dbReference type="CDD" id="cd16922">
    <property type="entry name" value="HATPase_EvgS-ArcB-TorS-like"/>
    <property type="match status" value="1"/>
</dbReference>
<feature type="domain" description="Histidine kinase" evidence="11">
    <location>
        <begin position="430"/>
        <end position="651"/>
    </location>
</feature>
<dbReference type="Pfam" id="PF00989">
    <property type="entry name" value="PAS"/>
    <property type="match status" value="1"/>
</dbReference>
<dbReference type="InterPro" id="IPR003661">
    <property type="entry name" value="HisK_dim/P_dom"/>
</dbReference>
<evidence type="ECO:0000256" key="4">
    <source>
        <dbReference type="ARBA" id="ARBA00022553"/>
    </source>
</evidence>
<dbReference type="SMART" id="SM00304">
    <property type="entry name" value="HAMP"/>
    <property type="match status" value="1"/>
</dbReference>
<feature type="domain" description="Response regulatory" evidence="12">
    <location>
        <begin position="819"/>
        <end position="938"/>
    </location>
</feature>
<dbReference type="PROSITE" id="PS50113">
    <property type="entry name" value="PAC"/>
    <property type="match status" value="1"/>
</dbReference>
<feature type="domain" description="Response regulatory" evidence="12">
    <location>
        <begin position="670"/>
        <end position="792"/>
    </location>
</feature>
<dbReference type="PROSITE" id="PS50110">
    <property type="entry name" value="RESPONSE_REGULATORY"/>
    <property type="match status" value="2"/>
</dbReference>
<dbReference type="SMART" id="SM00387">
    <property type="entry name" value="HATPase_c"/>
    <property type="match status" value="1"/>
</dbReference>
<accession>A0ABS5SBP1</accession>
<keyword evidence="4 8" id="KW-0597">Phosphoprotein</keyword>
<dbReference type="EMBL" id="JAHCVK010000002">
    <property type="protein sequence ID" value="MBT0652788.1"/>
    <property type="molecule type" value="Genomic_DNA"/>
</dbReference>
<dbReference type="SMART" id="SM00448">
    <property type="entry name" value="REC"/>
    <property type="match status" value="2"/>
</dbReference>
<dbReference type="InterPro" id="IPR035965">
    <property type="entry name" value="PAS-like_dom_sf"/>
</dbReference>
<dbReference type="CDD" id="cd00130">
    <property type="entry name" value="PAS"/>
    <property type="match status" value="1"/>
</dbReference>
<dbReference type="Pfam" id="PF02518">
    <property type="entry name" value="HATPase_c"/>
    <property type="match status" value="1"/>
</dbReference>
<dbReference type="SMART" id="SM00086">
    <property type="entry name" value="PAC"/>
    <property type="match status" value="1"/>
</dbReference>
<dbReference type="SUPFAM" id="SSF55874">
    <property type="entry name" value="ATPase domain of HSP90 chaperone/DNA topoisomerase II/histidine kinase"/>
    <property type="match status" value="1"/>
</dbReference>
<dbReference type="Pfam" id="PF00512">
    <property type="entry name" value="HisKA"/>
    <property type="match status" value="1"/>
</dbReference>
<evidence type="ECO:0000259" key="14">
    <source>
        <dbReference type="PROSITE" id="PS50113"/>
    </source>
</evidence>
<dbReference type="Gene3D" id="6.10.340.10">
    <property type="match status" value="1"/>
</dbReference>
<evidence type="ECO:0000256" key="3">
    <source>
        <dbReference type="ARBA" id="ARBA00012438"/>
    </source>
</evidence>
<dbReference type="Gene3D" id="1.10.287.130">
    <property type="match status" value="1"/>
</dbReference>
<evidence type="ECO:0000256" key="6">
    <source>
        <dbReference type="ARBA" id="ARBA00022777"/>
    </source>
</evidence>
<keyword evidence="17" id="KW-1185">Reference proteome</keyword>
<dbReference type="InterPro" id="IPR003594">
    <property type="entry name" value="HATPase_dom"/>
</dbReference>
<keyword evidence="10" id="KW-0472">Membrane</keyword>
<dbReference type="CDD" id="cd00156">
    <property type="entry name" value="REC"/>
    <property type="match status" value="1"/>
</dbReference>
<keyword evidence="9" id="KW-0175">Coiled coil</keyword>
<keyword evidence="5" id="KW-0808">Transferase</keyword>
<evidence type="ECO:0000256" key="2">
    <source>
        <dbReference type="ARBA" id="ARBA00004370"/>
    </source>
</evidence>
<evidence type="ECO:0000259" key="11">
    <source>
        <dbReference type="PROSITE" id="PS50109"/>
    </source>
</evidence>
<feature type="coiled-coil region" evidence="9">
    <location>
        <begin position="354"/>
        <end position="423"/>
    </location>
</feature>
<dbReference type="Gene3D" id="3.30.450.20">
    <property type="entry name" value="PAS domain"/>
    <property type="match status" value="1"/>
</dbReference>
<keyword evidence="7" id="KW-0902">Two-component regulatory system</keyword>
<evidence type="ECO:0000313" key="16">
    <source>
        <dbReference type="EMBL" id="MBT0652788.1"/>
    </source>
</evidence>
<keyword evidence="10" id="KW-0812">Transmembrane</keyword>
<dbReference type="InterPro" id="IPR004358">
    <property type="entry name" value="Sig_transdc_His_kin-like_C"/>
</dbReference>
<protein>
    <recommendedName>
        <fullName evidence="3">histidine kinase</fullName>
        <ecNumber evidence="3">2.7.13.3</ecNumber>
    </recommendedName>
</protein>
<gene>
    <name evidence="16" type="ORF">KI810_06955</name>
</gene>
<proteinExistence type="predicted"/>
<dbReference type="InterPro" id="IPR036097">
    <property type="entry name" value="HisK_dim/P_sf"/>
</dbReference>
<dbReference type="Gene3D" id="3.30.565.10">
    <property type="entry name" value="Histidine kinase-like ATPase, C-terminal domain"/>
    <property type="match status" value="1"/>
</dbReference>
<reference evidence="16 17" key="1">
    <citation type="submission" date="2021-05" db="EMBL/GenBank/DDBJ databases">
        <title>The draft genome of Geobacter luticola JCM 17780.</title>
        <authorList>
            <person name="Xu Z."/>
            <person name="Masuda Y."/>
            <person name="Itoh H."/>
            <person name="Senoo K."/>
        </authorList>
    </citation>
    <scope>NUCLEOTIDE SEQUENCE [LARGE SCALE GENOMIC DNA]</scope>
    <source>
        <strain evidence="16 17">JCM 17780</strain>
    </source>
</reference>
<dbReference type="Gene3D" id="3.40.50.2300">
    <property type="match status" value="2"/>
</dbReference>
<dbReference type="CDD" id="cd00082">
    <property type="entry name" value="HisKA"/>
    <property type="match status" value="1"/>
</dbReference>
<dbReference type="InterPro" id="IPR003660">
    <property type="entry name" value="HAMP_dom"/>
</dbReference>
<feature type="domain" description="PAS" evidence="13">
    <location>
        <begin position="241"/>
        <end position="310"/>
    </location>
</feature>
<dbReference type="InterPro" id="IPR000014">
    <property type="entry name" value="PAS"/>
</dbReference>
<dbReference type="PANTHER" id="PTHR45339:SF1">
    <property type="entry name" value="HYBRID SIGNAL TRANSDUCTION HISTIDINE KINASE J"/>
    <property type="match status" value="1"/>
</dbReference>
<dbReference type="SMART" id="SM00388">
    <property type="entry name" value="HisKA"/>
    <property type="match status" value="1"/>
</dbReference>
<feature type="transmembrane region" description="Helical" evidence="10">
    <location>
        <begin position="12"/>
        <end position="31"/>
    </location>
</feature>
<dbReference type="InterPro" id="IPR036890">
    <property type="entry name" value="HATPase_C_sf"/>
</dbReference>
<organism evidence="16 17">
    <name type="scientific">Geomobilimonas luticola</name>
    <dbReference type="NCBI Taxonomy" id="1114878"/>
    <lineage>
        <taxon>Bacteria</taxon>
        <taxon>Pseudomonadati</taxon>
        <taxon>Thermodesulfobacteriota</taxon>
        <taxon>Desulfuromonadia</taxon>
        <taxon>Geobacterales</taxon>
        <taxon>Geobacteraceae</taxon>
        <taxon>Geomobilimonas</taxon>
    </lineage>
</organism>
<comment type="subcellular location">
    <subcellularLocation>
        <location evidence="2">Membrane</location>
    </subcellularLocation>
</comment>
<dbReference type="InterPro" id="IPR001789">
    <property type="entry name" value="Sig_transdc_resp-reg_receiver"/>
</dbReference>
<dbReference type="CDD" id="cd06225">
    <property type="entry name" value="HAMP"/>
    <property type="match status" value="1"/>
</dbReference>
<feature type="modified residue" description="4-aspartylphosphate" evidence="8">
    <location>
        <position position="724"/>
    </location>
</feature>
<evidence type="ECO:0000256" key="10">
    <source>
        <dbReference type="SAM" id="Phobius"/>
    </source>
</evidence>
<dbReference type="SUPFAM" id="SSF52172">
    <property type="entry name" value="CheY-like"/>
    <property type="match status" value="2"/>
</dbReference>
<dbReference type="InterPro" id="IPR013767">
    <property type="entry name" value="PAS_fold"/>
</dbReference>